<keyword evidence="3" id="KW-0804">Transcription</keyword>
<dbReference type="Proteomes" id="UP000309128">
    <property type="component" value="Unassembled WGS sequence"/>
</dbReference>
<reference evidence="6 7" key="1">
    <citation type="submission" date="2019-05" db="EMBL/GenBank/DDBJ databases">
        <title>Draft genome sequence of Nonomuraea turkmeniaca DSM 43926.</title>
        <authorList>
            <person name="Saricaoglu S."/>
            <person name="Isik K."/>
        </authorList>
    </citation>
    <scope>NUCLEOTIDE SEQUENCE [LARGE SCALE GENOMIC DNA]</scope>
    <source>
        <strain evidence="6 7">DSM 43926</strain>
    </source>
</reference>
<dbReference type="InterPro" id="IPR009057">
    <property type="entry name" value="Homeodomain-like_sf"/>
</dbReference>
<comment type="caution">
    <text evidence="6">The sequence shown here is derived from an EMBL/GenBank/DDBJ whole genome shotgun (WGS) entry which is preliminary data.</text>
</comment>
<evidence type="ECO:0000256" key="4">
    <source>
        <dbReference type="PROSITE-ProRule" id="PRU00335"/>
    </source>
</evidence>
<dbReference type="RefSeq" id="WP_138671855.1">
    <property type="nucleotide sequence ID" value="NZ_VCKY01000196.1"/>
</dbReference>
<keyword evidence="1" id="KW-0805">Transcription regulation</keyword>
<dbReference type="Gene3D" id="1.10.10.60">
    <property type="entry name" value="Homeodomain-like"/>
    <property type="match status" value="1"/>
</dbReference>
<dbReference type="PROSITE" id="PS01081">
    <property type="entry name" value="HTH_TETR_1"/>
    <property type="match status" value="1"/>
</dbReference>
<dbReference type="EMBL" id="VCKY01000196">
    <property type="protein sequence ID" value="TMR10316.1"/>
    <property type="molecule type" value="Genomic_DNA"/>
</dbReference>
<dbReference type="InterPro" id="IPR050109">
    <property type="entry name" value="HTH-type_TetR-like_transc_reg"/>
</dbReference>
<dbReference type="Gene3D" id="1.10.357.10">
    <property type="entry name" value="Tetracycline Repressor, domain 2"/>
    <property type="match status" value="1"/>
</dbReference>
<dbReference type="AlphaFoldDB" id="A0A5S4F2U0"/>
<sequence length="199" mass="21061">MAEELGRRERKKLATRQALIAAAVRLFEERGYERTTVAEIAEAADVSTRTFFLHFPTKEDVLLANAEVRVDLGLRAIARRRPGEAAAEVLAQAVAAMIANVWSTDLPSGLAALRAGLVTSSPAVQARLLQRLLAAHAELTEALREAYPQELDETAAAALVGAVIGAVGAAGLAGLRRGDTSEQVRDAMARAAGIALRPC</sequence>
<keyword evidence="7" id="KW-1185">Reference proteome</keyword>
<feature type="domain" description="HTH tetR-type" evidence="5">
    <location>
        <begin position="13"/>
        <end position="73"/>
    </location>
</feature>
<gene>
    <name evidence="6" type="ORF">ETD86_40090</name>
</gene>
<dbReference type="GO" id="GO:0000976">
    <property type="term" value="F:transcription cis-regulatory region binding"/>
    <property type="evidence" value="ECO:0007669"/>
    <property type="project" value="TreeGrafter"/>
</dbReference>
<dbReference type="InterPro" id="IPR001647">
    <property type="entry name" value="HTH_TetR"/>
</dbReference>
<name>A0A5S4F2U0_9ACTN</name>
<dbReference type="GO" id="GO:0003700">
    <property type="term" value="F:DNA-binding transcription factor activity"/>
    <property type="evidence" value="ECO:0007669"/>
    <property type="project" value="TreeGrafter"/>
</dbReference>
<dbReference type="PRINTS" id="PR00455">
    <property type="entry name" value="HTHTETR"/>
</dbReference>
<keyword evidence="2 4" id="KW-0238">DNA-binding</keyword>
<dbReference type="InterPro" id="IPR023772">
    <property type="entry name" value="DNA-bd_HTH_TetR-type_CS"/>
</dbReference>
<dbReference type="PANTHER" id="PTHR30055:SF234">
    <property type="entry name" value="HTH-TYPE TRANSCRIPTIONAL REGULATOR BETI"/>
    <property type="match status" value="1"/>
</dbReference>
<dbReference type="SUPFAM" id="SSF46689">
    <property type="entry name" value="Homeodomain-like"/>
    <property type="match status" value="1"/>
</dbReference>
<evidence type="ECO:0000256" key="3">
    <source>
        <dbReference type="ARBA" id="ARBA00023163"/>
    </source>
</evidence>
<dbReference type="Pfam" id="PF00440">
    <property type="entry name" value="TetR_N"/>
    <property type="match status" value="1"/>
</dbReference>
<dbReference type="PROSITE" id="PS50977">
    <property type="entry name" value="HTH_TETR_2"/>
    <property type="match status" value="1"/>
</dbReference>
<proteinExistence type="predicted"/>
<feature type="DNA-binding region" description="H-T-H motif" evidence="4">
    <location>
        <begin position="36"/>
        <end position="55"/>
    </location>
</feature>
<evidence type="ECO:0000259" key="5">
    <source>
        <dbReference type="PROSITE" id="PS50977"/>
    </source>
</evidence>
<dbReference type="OrthoDB" id="3296001at2"/>
<accession>A0A5S4F2U0</accession>
<dbReference type="PANTHER" id="PTHR30055">
    <property type="entry name" value="HTH-TYPE TRANSCRIPTIONAL REGULATOR RUTR"/>
    <property type="match status" value="1"/>
</dbReference>
<evidence type="ECO:0000256" key="2">
    <source>
        <dbReference type="ARBA" id="ARBA00023125"/>
    </source>
</evidence>
<evidence type="ECO:0000313" key="6">
    <source>
        <dbReference type="EMBL" id="TMR10316.1"/>
    </source>
</evidence>
<protein>
    <submittedName>
        <fullName evidence="6">TetR family transcriptional regulator</fullName>
    </submittedName>
</protein>
<evidence type="ECO:0000313" key="7">
    <source>
        <dbReference type="Proteomes" id="UP000309128"/>
    </source>
</evidence>
<evidence type="ECO:0000256" key="1">
    <source>
        <dbReference type="ARBA" id="ARBA00023015"/>
    </source>
</evidence>
<organism evidence="6 7">
    <name type="scientific">Nonomuraea turkmeniaca</name>
    <dbReference type="NCBI Taxonomy" id="103838"/>
    <lineage>
        <taxon>Bacteria</taxon>
        <taxon>Bacillati</taxon>
        <taxon>Actinomycetota</taxon>
        <taxon>Actinomycetes</taxon>
        <taxon>Streptosporangiales</taxon>
        <taxon>Streptosporangiaceae</taxon>
        <taxon>Nonomuraea</taxon>
    </lineage>
</organism>